<dbReference type="PRINTS" id="PR01001">
    <property type="entry name" value="FADG3PDH"/>
</dbReference>
<evidence type="ECO:0000256" key="7">
    <source>
        <dbReference type="RuleBase" id="RU361217"/>
    </source>
</evidence>
<dbReference type="OMA" id="PHIVKPM"/>
<reference evidence="10" key="1">
    <citation type="submission" date="2021-05" db="EMBL/GenBank/DDBJ databases">
        <title>The genome of the haptophyte Pavlova lutheri (Diacronema luteri, Pavlovales) - a model for lipid biosynthesis in eukaryotic algae.</title>
        <authorList>
            <person name="Hulatt C.J."/>
            <person name="Posewitz M.C."/>
        </authorList>
    </citation>
    <scope>NUCLEOTIDE SEQUENCE</scope>
    <source>
        <strain evidence="10">NIVA-4/92</strain>
    </source>
</reference>
<dbReference type="Gene3D" id="3.30.9.10">
    <property type="entry name" value="D-Amino Acid Oxidase, subunit A, domain 2"/>
    <property type="match status" value="1"/>
</dbReference>
<dbReference type="InterPro" id="IPR031656">
    <property type="entry name" value="DAO_C"/>
</dbReference>
<dbReference type="Gene3D" id="3.50.50.60">
    <property type="entry name" value="FAD/NAD(P)-binding domain"/>
    <property type="match status" value="1"/>
</dbReference>
<dbReference type="GO" id="GO:0006072">
    <property type="term" value="P:glycerol-3-phosphate metabolic process"/>
    <property type="evidence" value="ECO:0007669"/>
    <property type="project" value="UniProtKB-UniRule"/>
</dbReference>
<evidence type="ECO:0000256" key="5">
    <source>
        <dbReference type="ARBA" id="ARBA00022827"/>
    </source>
</evidence>
<dbReference type="Pfam" id="PF01266">
    <property type="entry name" value="DAO"/>
    <property type="match status" value="1"/>
</dbReference>
<keyword evidence="6 7" id="KW-0560">Oxidoreductase</keyword>
<comment type="catalytic activity">
    <reaction evidence="7">
        <text>a quinone + sn-glycerol 3-phosphate = dihydroxyacetone phosphate + a quinol</text>
        <dbReference type="Rhea" id="RHEA:18977"/>
        <dbReference type="ChEBI" id="CHEBI:24646"/>
        <dbReference type="ChEBI" id="CHEBI:57597"/>
        <dbReference type="ChEBI" id="CHEBI:57642"/>
        <dbReference type="ChEBI" id="CHEBI:132124"/>
        <dbReference type="EC" id="1.1.5.3"/>
    </reaction>
</comment>
<dbReference type="SUPFAM" id="SSF54373">
    <property type="entry name" value="FAD-linked reductases, C-terminal domain"/>
    <property type="match status" value="1"/>
</dbReference>
<evidence type="ECO:0000313" key="11">
    <source>
        <dbReference type="Proteomes" id="UP000751190"/>
    </source>
</evidence>
<comment type="cofactor">
    <cofactor evidence="1 7">
        <name>FAD</name>
        <dbReference type="ChEBI" id="CHEBI:57692"/>
    </cofactor>
</comment>
<evidence type="ECO:0000256" key="2">
    <source>
        <dbReference type="ARBA" id="ARBA00007330"/>
    </source>
</evidence>
<dbReference type="PROSITE" id="PS00978">
    <property type="entry name" value="FAD_G3PDH_2"/>
    <property type="match status" value="1"/>
</dbReference>
<feature type="domain" description="FAD dependent oxidoreductase" evidence="8">
    <location>
        <begin position="75"/>
        <end position="430"/>
    </location>
</feature>
<dbReference type="EC" id="1.1.5.3" evidence="3 7"/>
<dbReference type="InterPro" id="IPR038299">
    <property type="entry name" value="DAO_C_sf"/>
</dbReference>
<evidence type="ECO:0000259" key="9">
    <source>
        <dbReference type="Pfam" id="PF16901"/>
    </source>
</evidence>
<comment type="similarity">
    <text evidence="2 7">Belongs to the FAD-dependent glycerol-3-phosphate dehydrogenase family.</text>
</comment>
<evidence type="ECO:0000313" key="10">
    <source>
        <dbReference type="EMBL" id="KAG8464660.1"/>
    </source>
</evidence>
<dbReference type="PROSITE" id="PS00977">
    <property type="entry name" value="FAD_G3PDH_1"/>
    <property type="match status" value="1"/>
</dbReference>
<name>A0A8J6CCD3_DIALT</name>
<dbReference type="InterPro" id="IPR000447">
    <property type="entry name" value="G3P_DH_FAD-dep"/>
</dbReference>
<feature type="domain" description="Alpha-glycerophosphate oxidase C-terminal" evidence="9">
    <location>
        <begin position="490"/>
        <end position="628"/>
    </location>
</feature>
<evidence type="ECO:0000256" key="3">
    <source>
        <dbReference type="ARBA" id="ARBA00013029"/>
    </source>
</evidence>
<dbReference type="InterPro" id="IPR006076">
    <property type="entry name" value="FAD-dep_OxRdtase"/>
</dbReference>
<dbReference type="Gene3D" id="1.10.8.870">
    <property type="entry name" value="Alpha-glycerophosphate oxidase, cap domain"/>
    <property type="match status" value="1"/>
</dbReference>
<keyword evidence="5" id="KW-0274">FAD</keyword>
<dbReference type="InterPro" id="IPR036188">
    <property type="entry name" value="FAD/NAD-bd_sf"/>
</dbReference>
<proteinExistence type="inferred from homology"/>
<evidence type="ECO:0000256" key="4">
    <source>
        <dbReference type="ARBA" id="ARBA00022630"/>
    </source>
</evidence>
<evidence type="ECO:0000256" key="6">
    <source>
        <dbReference type="ARBA" id="ARBA00023002"/>
    </source>
</evidence>
<accession>A0A8J6CCD3</accession>
<comment type="caution">
    <text evidence="10">The sequence shown here is derived from an EMBL/GenBank/DDBJ whole genome shotgun (WGS) entry which is preliminary data.</text>
</comment>
<protein>
    <recommendedName>
        <fullName evidence="3 7">Glycerol-3-phosphate dehydrogenase</fullName>
        <ecNumber evidence="3 7">1.1.5.3</ecNumber>
    </recommendedName>
</protein>
<dbReference type="AlphaFoldDB" id="A0A8J6CCD3"/>
<evidence type="ECO:0000259" key="8">
    <source>
        <dbReference type="Pfam" id="PF01266"/>
    </source>
</evidence>
<dbReference type="GO" id="GO:0004368">
    <property type="term" value="F:glycerol-3-phosphate dehydrogenase (quinone) activity"/>
    <property type="evidence" value="ECO:0007669"/>
    <property type="project" value="UniProtKB-EC"/>
</dbReference>
<dbReference type="OrthoDB" id="264015at2759"/>
<dbReference type="PANTHER" id="PTHR11985:SF15">
    <property type="entry name" value="GLYCEROL-3-PHOSPHATE DEHYDROGENASE, MITOCHONDRIAL"/>
    <property type="match status" value="1"/>
</dbReference>
<dbReference type="SUPFAM" id="SSF51905">
    <property type="entry name" value="FAD/NAD(P)-binding domain"/>
    <property type="match status" value="1"/>
</dbReference>
<dbReference type="Pfam" id="PF16901">
    <property type="entry name" value="DAO_C"/>
    <property type="match status" value="1"/>
</dbReference>
<dbReference type="PANTHER" id="PTHR11985">
    <property type="entry name" value="GLYCEROL-3-PHOSPHATE DEHYDROGENASE"/>
    <property type="match status" value="1"/>
</dbReference>
<gene>
    <name evidence="10" type="ORF">KFE25_010028</name>
</gene>
<dbReference type="FunFam" id="1.10.8.870:FF:000010">
    <property type="entry name" value="Glycerol-3-phosphate dehydrogenase"/>
    <property type="match status" value="1"/>
</dbReference>
<organism evidence="10 11">
    <name type="scientific">Diacronema lutheri</name>
    <name type="common">Unicellular marine alga</name>
    <name type="synonym">Monochrysis lutheri</name>
    <dbReference type="NCBI Taxonomy" id="2081491"/>
    <lineage>
        <taxon>Eukaryota</taxon>
        <taxon>Haptista</taxon>
        <taxon>Haptophyta</taxon>
        <taxon>Pavlovophyceae</taxon>
        <taxon>Pavlovales</taxon>
        <taxon>Pavlovaceae</taxon>
        <taxon>Diacronema</taxon>
    </lineage>
</organism>
<sequence>MSAFRLGWKLGGAAALGAAGAAAYASMPTVEAAALKKRYSIIDEADLDGDQVAVPKWTPPSRKEMKEAMKSVEFDVLVIGGGATGTGCAMDASTRGLKTALVEREDFASGTSSRSTKLIHGGIRYLAQAFQSKIPPNTLFDVIWHLQYNHEYMKIVSADLAERAYMIESAPFMTHPIPMMVPLFKWWEVPMMYFTGKLYDIIAGKRRAVPPSHFIPRDEALFQFPSMKTQDADGNSLKGCLVIYDGQQNDTRMNLCIALTAIQAGTAVQNHTEVLNLLTRGTPGSPDYKVCGAKVRDVLTDEVYDVRAKQVINACGVFSDKVRKMADPACKEIMVPAPGTHLIFPDYCSPDEMGMVWFTKDGRILYLLPWEGSTIAGTTDTKGEITFEPRPTLAEIDFIISEVNRMMRDPVDYSTVRAAWSGIRPLVRDPKADPNDTKKLSRDHVVDVVDGKLVTIAGGKWTTYRKMAEDAVDKAIEVTPELKAAVQSGCITSTMQLVGADRGGEICSQNFDRVTVTLREEFGLDKDTAQHLRGNYGTRALQLALLARSDPQFTTQTKDKVFYKRLHPKYPQLEAEVAFACRFEYAETLTDVIARRTRMSFLDANATNEVLPRISEIMAKEKGWSAAKVAEEEKAARKFLETMYLPEGGATMAGELIKRGASKKIVKQMSATNKL</sequence>
<evidence type="ECO:0000256" key="1">
    <source>
        <dbReference type="ARBA" id="ARBA00001974"/>
    </source>
</evidence>
<dbReference type="GO" id="GO:0005739">
    <property type="term" value="C:mitochondrion"/>
    <property type="evidence" value="ECO:0007669"/>
    <property type="project" value="TreeGrafter"/>
</dbReference>
<keyword evidence="4 7" id="KW-0285">Flavoprotein</keyword>
<dbReference type="Proteomes" id="UP000751190">
    <property type="component" value="Unassembled WGS sequence"/>
</dbReference>
<keyword evidence="11" id="KW-1185">Reference proteome</keyword>
<dbReference type="EMBL" id="JAGTXO010000012">
    <property type="protein sequence ID" value="KAG8464660.1"/>
    <property type="molecule type" value="Genomic_DNA"/>
</dbReference>